<protein>
    <submittedName>
        <fullName evidence="2">Glycosyltransferase</fullName>
    </submittedName>
</protein>
<organism evidence="2 3">
    <name type="scientific">Kroppenstedtia pulmonis</name>
    <dbReference type="NCBI Taxonomy" id="1380685"/>
    <lineage>
        <taxon>Bacteria</taxon>
        <taxon>Bacillati</taxon>
        <taxon>Bacillota</taxon>
        <taxon>Bacilli</taxon>
        <taxon>Bacillales</taxon>
        <taxon>Thermoactinomycetaceae</taxon>
        <taxon>Kroppenstedtia</taxon>
    </lineage>
</organism>
<dbReference type="GO" id="GO:0016740">
    <property type="term" value="F:transferase activity"/>
    <property type="evidence" value="ECO:0007669"/>
    <property type="project" value="UniProtKB-KW"/>
</dbReference>
<evidence type="ECO:0000313" key="2">
    <source>
        <dbReference type="EMBL" id="QKG85169.1"/>
    </source>
</evidence>
<dbReference type="AlphaFoldDB" id="A0A7D3XNV5"/>
<dbReference type="KEGG" id="kpul:GXN76_12270"/>
<dbReference type="Pfam" id="PF13524">
    <property type="entry name" value="Glyco_trans_1_2"/>
    <property type="match status" value="1"/>
</dbReference>
<dbReference type="Proteomes" id="UP000503088">
    <property type="component" value="Chromosome"/>
</dbReference>
<gene>
    <name evidence="2" type="ORF">GXN76_12270</name>
</gene>
<keyword evidence="3" id="KW-1185">Reference proteome</keyword>
<proteinExistence type="predicted"/>
<keyword evidence="2" id="KW-0808">Transferase</keyword>
<accession>A0A7D3XNV5</accession>
<dbReference type="InterPro" id="IPR055259">
    <property type="entry name" value="YkvP/CgeB_Glyco_trans-like"/>
</dbReference>
<reference evidence="2 3" key="1">
    <citation type="submission" date="2020-01" db="EMBL/GenBank/DDBJ databases">
        <authorList>
            <person name="Gulvik C.A."/>
            <person name="Batra D.G."/>
        </authorList>
    </citation>
    <scope>NUCLEOTIDE SEQUENCE [LARGE SCALE GENOMIC DNA]</scope>
    <source>
        <strain evidence="2 3">W9323</strain>
    </source>
</reference>
<dbReference type="SUPFAM" id="SSF53756">
    <property type="entry name" value="UDP-Glycosyltransferase/glycogen phosphorylase"/>
    <property type="match status" value="1"/>
</dbReference>
<evidence type="ECO:0000313" key="3">
    <source>
        <dbReference type="Proteomes" id="UP000503088"/>
    </source>
</evidence>
<feature type="domain" description="Spore protein YkvP/CgeB glycosyl transferase-like" evidence="1">
    <location>
        <begin position="162"/>
        <end position="317"/>
    </location>
</feature>
<evidence type="ECO:0000259" key="1">
    <source>
        <dbReference type="Pfam" id="PF13524"/>
    </source>
</evidence>
<name>A0A7D3XNV5_9BACL</name>
<sequence>MRLLYVSSGKRTLSDLNPNMIGAFRLLTRKVKGFRFESFLRLHESGEELNRKLRLFKPDVILVFGHDNHPVLPQLRGSGAPIGLWVVNDPYSLDNYRRKVPSYDFIITQDSGSIPFYQKMAKPCIHLPLAVNTTIYRPRSVPDSYASDVCFIGNGWPSRIRFFNRLSSYLQDKKFILIGAKWEKLNDYDRMKAGIINRTVSPQEAARYYNGAKVVLNIHRSPNDINKNPLRLPACTPNNRTFDIAACRAFQLLDQRRDLNRLYDPGREMVSFVNLKDLVEKMDYYLQHQTEREKIAARAYRRTIQDHTYMKRLLVLLQRLPGVIRKTGRRDYLLKEG</sequence>
<dbReference type="EMBL" id="CP048104">
    <property type="protein sequence ID" value="QKG85169.1"/>
    <property type="molecule type" value="Genomic_DNA"/>
</dbReference>